<reference evidence="8" key="1">
    <citation type="submission" date="2021-03" db="EMBL/GenBank/DDBJ databases">
        <title>Assistant Professor.</title>
        <authorList>
            <person name="Huq M.A."/>
        </authorList>
    </citation>
    <scope>NUCLEOTIDE SEQUENCE [LARGE SCALE GENOMIC DNA]</scope>
    <source>
        <strain evidence="8">MAH-28</strain>
    </source>
</reference>
<dbReference type="InterPro" id="IPR000092">
    <property type="entry name" value="Polyprenyl_synt"/>
</dbReference>
<name>A0ABS3YG89_9BACT</name>
<comment type="caution">
    <text evidence="7">The sequence shown here is derived from an EMBL/GenBank/DDBJ whole genome shotgun (WGS) entry which is preliminary data.</text>
</comment>
<evidence type="ECO:0000256" key="4">
    <source>
        <dbReference type="ARBA" id="ARBA00022723"/>
    </source>
</evidence>
<comment type="similarity">
    <text evidence="2 6">Belongs to the FPP/GGPP synthase family.</text>
</comment>
<dbReference type="PROSITE" id="PS00723">
    <property type="entry name" value="POLYPRENYL_SYNTHASE_1"/>
    <property type="match status" value="1"/>
</dbReference>
<dbReference type="PANTHER" id="PTHR12001:SF85">
    <property type="entry name" value="SHORT CHAIN ISOPRENYL DIPHOSPHATE SYNTHASE"/>
    <property type="match status" value="1"/>
</dbReference>
<comment type="cofactor">
    <cofactor evidence="1">
        <name>Mg(2+)</name>
        <dbReference type="ChEBI" id="CHEBI:18420"/>
    </cofactor>
</comment>
<dbReference type="PANTHER" id="PTHR12001">
    <property type="entry name" value="GERANYLGERANYL PYROPHOSPHATE SYNTHASE"/>
    <property type="match status" value="1"/>
</dbReference>
<dbReference type="SFLD" id="SFLDG01017">
    <property type="entry name" value="Polyprenyl_Transferase_Like"/>
    <property type="match status" value="1"/>
</dbReference>
<dbReference type="EMBL" id="JAGHKP010000003">
    <property type="protein sequence ID" value="MBO9153706.1"/>
    <property type="molecule type" value="Genomic_DNA"/>
</dbReference>
<dbReference type="SUPFAM" id="SSF48576">
    <property type="entry name" value="Terpenoid synthases"/>
    <property type="match status" value="1"/>
</dbReference>
<keyword evidence="8" id="KW-1185">Reference proteome</keyword>
<dbReference type="SFLD" id="SFLDS00005">
    <property type="entry name" value="Isoprenoid_Synthase_Type_I"/>
    <property type="match status" value="1"/>
</dbReference>
<organism evidence="7 8">
    <name type="scientific">Chitinophaga chungangae</name>
    <dbReference type="NCBI Taxonomy" id="2821488"/>
    <lineage>
        <taxon>Bacteria</taxon>
        <taxon>Pseudomonadati</taxon>
        <taxon>Bacteroidota</taxon>
        <taxon>Chitinophagia</taxon>
        <taxon>Chitinophagales</taxon>
        <taxon>Chitinophagaceae</taxon>
        <taxon>Chitinophaga</taxon>
    </lineage>
</organism>
<dbReference type="InterPro" id="IPR008949">
    <property type="entry name" value="Isoprenoid_synthase_dom_sf"/>
</dbReference>
<dbReference type="PROSITE" id="PS00444">
    <property type="entry name" value="POLYPRENYL_SYNTHASE_2"/>
    <property type="match status" value="1"/>
</dbReference>
<dbReference type="Pfam" id="PF00348">
    <property type="entry name" value="polyprenyl_synt"/>
    <property type="match status" value="1"/>
</dbReference>
<evidence type="ECO:0000313" key="7">
    <source>
        <dbReference type="EMBL" id="MBO9153706.1"/>
    </source>
</evidence>
<dbReference type="Gene3D" id="1.10.600.10">
    <property type="entry name" value="Farnesyl Diphosphate Synthase"/>
    <property type="match status" value="1"/>
</dbReference>
<evidence type="ECO:0000256" key="6">
    <source>
        <dbReference type="RuleBase" id="RU004466"/>
    </source>
</evidence>
<proteinExistence type="inferred from homology"/>
<keyword evidence="4" id="KW-0479">Metal-binding</keyword>
<evidence type="ECO:0000256" key="2">
    <source>
        <dbReference type="ARBA" id="ARBA00006706"/>
    </source>
</evidence>
<evidence type="ECO:0000256" key="3">
    <source>
        <dbReference type="ARBA" id="ARBA00022679"/>
    </source>
</evidence>
<sequence>MLSTDIQEQFLAKLGAYRDLSLQTLISIIPDREPKKYLYDLVTLYPKRGGKGFRPGLCLAACNIFGGTTAEAMNSAIALELFHNAFLVHDDIEDESDDRRGSPTMHAAHGIPIAINVGDAMNVLSIKPLMHNIFTLGPNLTWQVFSEIEHMVLESVEGQAMELGWRQDNLCDLKEDDYLRMILKKTCWYTCIHPLRIGAIIGSGGAIDADMFNRFGYYLGAAFQIQDDLLNLIGDQNKYGKEICGDVLEGKRTLMLIYLLNSCNKKEKQKLEAYLAKRRVLRLPDETEWVMRLMKKYDCIDYGRKNAQNLAGAALKEFYTVFGHLPDSEDKQFIESMILYMINRDY</sequence>
<dbReference type="Proteomes" id="UP000679126">
    <property type="component" value="Unassembled WGS sequence"/>
</dbReference>
<evidence type="ECO:0000256" key="5">
    <source>
        <dbReference type="ARBA" id="ARBA00022842"/>
    </source>
</evidence>
<dbReference type="CDD" id="cd00685">
    <property type="entry name" value="Trans_IPPS_HT"/>
    <property type="match status" value="1"/>
</dbReference>
<keyword evidence="3 6" id="KW-0808">Transferase</keyword>
<evidence type="ECO:0000313" key="8">
    <source>
        <dbReference type="Proteomes" id="UP000679126"/>
    </source>
</evidence>
<protein>
    <submittedName>
        <fullName evidence="7">Polyprenyl synthetase family protein</fullName>
    </submittedName>
</protein>
<keyword evidence="5" id="KW-0460">Magnesium</keyword>
<gene>
    <name evidence="7" type="ORF">J7I43_15875</name>
</gene>
<dbReference type="InterPro" id="IPR033749">
    <property type="entry name" value="Polyprenyl_synt_CS"/>
</dbReference>
<accession>A0ABS3YG89</accession>
<evidence type="ECO:0000256" key="1">
    <source>
        <dbReference type="ARBA" id="ARBA00001946"/>
    </source>
</evidence>
<dbReference type="RefSeq" id="WP_209146804.1">
    <property type="nucleotide sequence ID" value="NZ_JAGHKP010000003.1"/>
</dbReference>